<evidence type="ECO:0000256" key="1">
    <source>
        <dbReference type="SAM" id="MobiDB-lite"/>
    </source>
</evidence>
<organism evidence="2 3">
    <name type="scientific">Nonomuraea phyllanthi</name>
    <dbReference type="NCBI Taxonomy" id="2219224"/>
    <lineage>
        <taxon>Bacteria</taxon>
        <taxon>Bacillati</taxon>
        <taxon>Actinomycetota</taxon>
        <taxon>Actinomycetes</taxon>
        <taxon>Streptosporangiales</taxon>
        <taxon>Streptosporangiaceae</taxon>
        <taxon>Nonomuraea</taxon>
    </lineage>
</organism>
<dbReference type="Gene3D" id="3.30.530.20">
    <property type="match status" value="1"/>
</dbReference>
<accession>A0A5C4VZW2</accession>
<dbReference type="Proteomes" id="UP000312512">
    <property type="component" value="Unassembled WGS sequence"/>
</dbReference>
<gene>
    <name evidence="2" type="ORF">FH608_033950</name>
</gene>
<dbReference type="Pfam" id="PF10604">
    <property type="entry name" value="Polyketide_cyc2"/>
    <property type="match status" value="1"/>
</dbReference>
<sequence length="231" mass="25943">MRRRRLYIEIRINADLEDVWRVTQDPGLHQRWDLRFNRVDHLAPHGGRQPFRYSTLGVSGVGISTGSRNGPDGGRTSALRFGSSHPLSPIRSGSGYWRYVPVGDAVRFLTSYDYRPRVLPRRVMWWATAWSFDRLRLWLETGSPPERSLRLALAEVAARGAAALTGAIWLPPLPALAVLAAVLLLPPSPRTPAARRCLRRAPARTPARRDARPHGRSPRSTARTPQEARPT</sequence>
<dbReference type="SUPFAM" id="SSF55961">
    <property type="entry name" value="Bet v1-like"/>
    <property type="match status" value="1"/>
</dbReference>
<reference evidence="2 3" key="1">
    <citation type="submission" date="2019-10" db="EMBL/GenBank/DDBJ databases">
        <title>Nonomuraea sp. nov., isolated from Phyllanthus amarus.</title>
        <authorList>
            <person name="Klykleung N."/>
            <person name="Tanasupawat S."/>
        </authorList>
    </citation>
    <scope>NUCLEOTIDE SEQUENCE [LARGE SCALE GENOMIC DNA]</scope>
    <source>
        <strain evidence="2 3">PA1-10</strain>
    </source>
</reference>
<evidence type="ECO:0000313" key="2">
    <source>
        <dbReference type="EMBL" id="KAB8190538.1"/>
    </source>
</evidence>
<comment type="caution">
    <text evidence="2">The sequence shown here is derived from an EMBL/GenBank/DDBJ whole genome shotgun (WGS) entry which is preliminary data.</text>
</comment>
<protein>
    <recommendedName>
        <fullName evidence="4">SRPBCC family protein</fullName>
    </recommendedName>
</protein>
<dbReference type="AlphaFoldDB" id="A0A5C4VZW2"/>
<proteinExistence type="predicted"/>
<dbReference type="RefSeq" id="WP_139634473.1">
    <property type="nucleotide sequence ID" value="NZ_VDLX02000015.1"/>
</dbReference>
<dbReference type="InterPro" id="IPR023393">
    <property type="entry name" value="START-like_dom_sf"/>
</dbReference>
<evidence type="ECO:0008006" key="4">
    <source>
        <dbReference type="Google" id="ProtNLM"/>
    </source>
</evidence>
<dbReference type="OrthoDB" id="6199084at2"/>
<name>A0A5C4VZW2_9ACTN</name>
<feature type="region of interest" description="Disordered" evidence="1">
    <location>
        <begin position="193"/>
        <end position="231"/>
    </location>
</feature>
<dbReference type="InterPro" id="IPR019587">
    <property type="entry name" value="Polyketide_cyclase/dehydratase"/>
</dbReference>
<evidence type="ECO:0000313" key="3">
    <source>
        <dbReference type="Proteomes" id="UP000312512"/>
    </source>
</evidence>
<keyword evidence="3" id="KW-1185">Reference proteome</keyword>
<dbReference type="EMBL" id="VDLX02000015">
    <property type="protein sequence ID" value="KAB8190538.1"/>
    <property type="molecule type" value="Genomic_DNA"/>
</dbReference>